<feature type="transmembrane region" description="Helical" evidence="1">
    <location>
        <begin position="6"/>
        <end position="27"/>
    </location>
</feature>
<keyword evidence="3" id="KW-1185">Reference proteome</keyword>
<keyword evidence="1" id="KW-0812">Transmembrane</keyword>
<dbReference type="EMBL" id="JACOQI010000002">
    <property type="protein sequence ID" value="MBC5769364.1"/>
    <property type="molecule type" value="Genomic_DNA"/>
</dbReference>
<evidence type="ECO:0000313" key="2">
    <source>
        <dbReference type="EMBL" id="MBC5769364.1"/>
    </source>
</evidence>
<reference evidence="2" key="1">
    <citation type="submission" date="2020-08" db="EMBL/GenBank/DDBJ databases">
        <title>Genome public.</title>
        <authorList>
            <person name="Liu C."/>
            <person name="Sun Q."/>
        </authorList>
    </citation>
    <scope>NUCLEOTIDE SEQUENCE</scope>
    <source>
        <strain evidence="2">BX15</strain>
    </source>
</reference>
<comment type="caution">
    <text evidence="2">The sequence shown here is derived from an EMBL/GenBank/DDBJ whole genome shotgun (WGS) entry which is preliminary data.</text>
</comment>
<evidence type="ECO:0000256" key="1">
    <source>
        <dbReference type="SAM" id="Phobius"/>
    </source>
</evidence>
<protein>
    <submittedName>
        <fullName evidence="2">Uncharacterized protein</fullName>
    </submittedName>
</protein>
<dbReference type="RefSeq" id="WP_187013736.1">
    <property type="nucleotide sequence ID" value="NZ_JACOQI010000002.1"/>
</dbReference>
<keyword evidence="1" id="KW-1133">Transmembrane helix</keyword>
<accession>A0A923MHJ5</accession>
<proteinExistence type="predicted"/>
<sequence length="109" mass="12360">MDSEWVRLIVSVLSGLAATIPLVIQLVKYVRKTIQDKNWPEVVKLVTSYMERAETMFEKGADRKEWVMAMVKASADTVNYDLDMDKISDLIDSLCDMSKIVNGTSNTVR</sequence>
<name>A0A923MHJ5_9FIRM</name>
<dbReference type="Proteomes" id="UP000620327">
    <property type="component" value="Unassembled WGS sequence"/>
</dbReference>
<organism evidence="2 3">
    <name type="scientific">Dysosmobacter segnis</name>
    <dbReference type="NCBI Taxonomy" id="2763042"/>
    <lineage>
        <taxon>Bacteria</taxon>
        <taxon>Bacillati</taxon>
        <taxon>Bacillota</taxon>
        <taxon>Clostridia</taxon>
        <taxon>Eubacteriales</taxon>
        <taxon>Oscillospiraceae</taxon>
        <taxon>Dysosmobacter</taxon>
    </lineage>
</organism>
<evidence type="ECO:0000313" key="3">
    <source>
        <dbReference type="Proteomes" id="UP000620327"/>
    </source>
</evidence>
<keyword evidence="1" id="KW-0472">Membrane</keyword>
<dbReference type="AlphaFoldDB" id="A0A923MHJ5"/>
<gene>
    <name evidence="2" type="ORF">H8Z83_03260</name>
</gene>